<feature type="domain" description="CBS" evidence="4">
    <location>
        <begin position="385"/>
        <end position="441"/>
    </location>
</feature>
<sequence length="451" mass="48030">MPDRQPRTSTWKQLLIDLSPASPGITLLECGRIMLGIGLSIGLTALISQWVAHEQLELFWQGASISATAFLLFALPSSPLAQPWAILVGNLSAGAIGMACAYLIGNTVLAVSIAVPLSVLAMMQLRAVHPPATAVALYMVLKHVQAPEVLLFPLGFNLLVLVLVGTVYNRLTGRRYPYRQISSASSGAEEDRGEVSPSDVDKALARYNEVLAISRDDLTSLLKVASGAAYQRHLGDLRCADVMTTQVQSAPANAPLDDLRVLLGSNKHRELPVVDEDNRLLGAVGLNQWFDVLNAIAAKNAAAAQADAAPLPDAAPDKVEPAWGQRLWRLVGLARFKKPNASADTQTMPVPVATDAAESAPAEHAEASAANPQQPAQPRLVRDVMVPSLVIARPQQALMEIIPILSQGGRYLIPVVDEKQCLQGIITQTDLLRALDRALPTPGAAPSSNGT</sequence>
<accession>A0A4S5BPW9</accession>
<feature type="transmembrane region" description="Helical" evidence="3">
    <location>
        <begin position="149"/>
        <end position="168"/>
    </location>
</feature>
<keyword evidence="3" id="KW-1133">Transmembrane helix</keyword>
<organism evidence="5 6">
    <name type="scientific">Lampropedia aestuarii</name>
    <dbReference type="NCBI Taxonomy" id="2562762"/>
    <lineage>
        <taxon>Bacteria</taxon>
        <taxon>Pseudomonadati</taxon>
        <taxon>Pseudomonadota</taxon>
        <taxon>Betaproteobacteria</taxon>
        <taxon>Burkholderiales</taxon>
        <taxon>Comamonadaceae</taxon>
        <taxon>Lampropedia</taxon>
    </lineage>
</organism>
<keyword evidence="3" id="KW-0472">Membrane</keyword>
<evidence type="ECO:0000313" key="6">
    <source>
        <dbReference type="Proteomes" id="UP000306236"/>
    </source>
</evidence>
<keyword evidence="6" id="KW-1185">Reference proteome</keyword>
<gene>
    <name evidence="5" type="ORF">E8K88_10425</name>
</gene>
<dbReference type="Pfam" id="PF04982">
    <property type="entry name" value="TM_HPP"/>
    <property type="match status" value="1"/>
</dbReference>
<evidence type="ECO:0000313" key="5">
    <source>
        <dbReference type="EMBL" id="THJ33005.1"/>
    </source>
</evidence>
<dbReference type="PANTHER" id="PTHR33741:SF5">
    <property type="entry name" value="TRANSMEMBRANE PROTEIN DDB_G0269096-RELATED"/>
    <property type="match status" value="1"/>
</dbReference>
<dbReference type="InterPro" id="IPR007065">
    <property type="entry name" value="HPP"/>
</dbReference>
<keyword evidence="3" id="KW-0812">Transmembrane</keyword>
<feature type="transmembrane region" description="Helical" evidence="3">
    <location>
        <begin position="33"/>
        <end position="52"/>
    </location>
</feature>
<dbReference type="Pfam" id="PF00571">
    <property type="entry name" value="CBS"/>
    <property type="match status" value="2"/>
</dbReference>
<dbReference type="InterPro" id="IPR046342">
    <property type="entry name" value="CBS_dom_sf"/>
</dbReference>
<dbReference type="RefSeq" id="WP_136406607.1">
    <property type="nucleotide sequence ID" value="NZ_SSWX01000012.1"/>
</dbReference>
<dbReference type="EMBL" id="SSWX01000012">
    <property type="protein sequence ID" value="THJ33005.1"/>
    <property type="molecule type" value="Genomic_DNA"/>
</dbReference>
<dbReference type="InterPro" id="IPR058581">
    <property type="entry name" value="TM_HPP"/>
</dbReference>
<evidence type="ECO:0000259" key="4">
    <source>
        <dbReference type="PROSITE" id="PS51371"/>
    </source>
</evidence>
<name>A0A4S5BPW9_9BURK</name>
<dbReference type="InterPro" id="IPR000644">
    <property type="entry name" value="CBS_dom"/>
</dbReference>
<dbReference type="Proteomes" id="UP000306236">
    <property type="component" value="Unassembled WGS sequence"/>
</dbReference>
<dbReference type="AlphaFoldDB" id="A0A4S5BPW9"/>
<keyword evidence="1" id="KW-0129">CBS domain</keyword>
<evidence type="ECO:0000256" key="2">
    <source>
        <dbReference type="SAM" id="MobiDB-lite"/>
    </source>
</evidence>
<feature type="region of interest" description="Disordered" evidence="2">
    <location>
        <begin position="355"/>
        <end position="377"/>
    </location>
</feature>
<dbReference type="Gene3D" id="3.10.580.10">
    <property type="entry name" value="CBS-domain"/>
    <property type="match status" value="2"/>
</dbReference>
<comment type="caution">
    <text evidence="5">The sequence shown here is derived from an EMBL/GenBank/DDBJ whole genome shotgun (WGS) entry which is preliminary data.</text>
</comment>
<dbReference type="OrthoDB" id="9811720at2"/>
<evidence type="ECO:0000256" key="1">
    <source>
        <dbReference type="PROSITE-ProRule" id="PRU00703"/>
    </source>
</evidence>
<protein>
    <submittedName>
        <fullName evidence="5">CBS domain-containing protein</fullName>
    </submittedName>
</protein>
<feature type="domain" description="CBS" evidence="4">
    <location>
        <begin position="243"/>
        <end position="303"/>
    </location>
</feature>
<feature type="compositionally biased region" description="Low complexity" evidence="2">
    <location>
        <begin position="367"/>
        <end position="377"/>
    </location>
</feature>
<proteinExistence type="predicted"/>
<evidence type="ECO:0000256" key="3">
    <source>
        <dbReference type="SAM" id="Phobius"/>
    </source>
</evidence>
<feature type="transmembrane region" description="Helical" evidence="3">
    <location>
        <begin position="110"/>
        <end position="128"/>
    </location>
</feature>
<dbReference type="PROSITE" id="PS51371">
    <property type="entry name" value="CBS"/>
    <property type="match status" value="2"/>
</dbReference>
<dbReference type="SMART" id="SM00116">
    <property type="entry name" value="CBS"/>
    <property type="match status" value="2"/>
</dbReference>
<reference evidence="5 6" key="1">
    <citation type="submission" date="2019-04" db="EMBL/GenBank/DDBJ databases">
        <title>Lampropedia sp YIM MLB12 draf genome.</title>
        <authorList>
            <person name="Wang Y.-X."/>
        </authorList>
    </citation>
    <scope>NUCLEOTIDE SEQUENCE [LARGE SCALE GENOMIC DNA]</scope>
    <source>
        <strain evidence="5 6">YIM MLB12</strain>
    </source>
</reference>
<dbReference type="PANTHER" id="PTHR33741">
    <property type="entry name" value="TRANSMEMBRANE PROTEIN DDB_G0269096-RELATED"/>
    <property type="match status" value="1"/>
</dbReference>
<dbReference type="SUPFAM" id="SSF54631">
    <property type="entry name" value="CBS-domain pair"/>
    <property type="match status" value="1"/>
</dbReference>